<dbReference type="InterPro" id="IPR031620">
    <property type="entry name" value="DCAF17"/>
</dbReference>
<gene>
    <name evidence="11" type="ORF">H4Q32_007899</name>
</gene>
<feature type="transmembrane region" description="Helical" evidence="9">
    <location>
        <begin position="588"/>
        <end position="608"/>
    </location>
</feature>
<keyword evidence="3" id="KW-0813">Transport</keyword>
<dbReference type="Pfam" id="PF15802">
    <property type="entry name" value="DCAF17"/>
    <property type="match status" value="1"/>
</dbReference>
<feature type="transmembrane region" description="Helical" evidence="9">
    <location>
        <begin position="555"/>
        <end position="576"/>
    </location>
</feature>
<keyword evidence="7 9" id="KW-0472">Membrane</keyword>
<dbReference type="EMBL" id="JACTAM010000009">
    <property type="protein sequence ID" value="KAI2660360.1"/>
    <property type="molecule type" value="Genomic_DNA"/>
</dbReference>
<keyword evidence="12" id="KW-1185">Reference proteome</keyword>
<evidence type="ECO:0000256" key="2">
    <source>
        <dbReference type="ARBA" id="ARBA00004370"/>
    </source>
</evidence>
<dbReference type="SMART" id="SM00665">
    <property type="entry name" value="B561"/>
    <property type="match status" value="1"/>
</dbReference>
<evidence type="ECO:0000256" key="9">
    <source>
        <dbReference type="SAM" id="Phobius"/>
    </source>
</evidence>
<feature type="transmembrane region" description="Helical" evidence="9">
    <location>
        <begin position="439"/>
        <end position="462"/>
    </location>
</feature>
<feature type="region of interest" description="Disordered" evidence="8">
    <location>
        <begin position="662"/>
        <end position="704"/>
    </location>
</feature>
<feature type="compositionally biased region" description="Basic and acidic residues" evidence="8">
    <location>
        <begin position="685"/>
        <end position="704"/>
    </location>
</feature>
<evidence type="ECO:0000256" key="4">
    <source>
        <dbReference type="ARBA" id="ARBA00022692"/>
    </source>
</evidence>
<keyword evidence="5" id="KW-0249">Electron transport</keyword>
<dbReference type="Pfam" id="PF03188">
    <property type="entry name" value="Cytochrom_B561"/>
    <property type="match status" value="1"/>
</dbReference>
<feature type="transmembrane region" description="Helical" evidence="9">
    <location>
        <begin position="514"/>
        <end position="535"/>
    </location>
</feature>
<reference evidence="11 12" key="1">
    <citation type="submission" date="2022-01" db="EMBL/GenBank/DDBJ databases">
        <title>A high-quality chromosome-level genome assembly of rohu carp, Labeo rohita.</title>
        <authorList>
            <person name="Arick M.A. II"/>
            <person name="Hsu C.-Y."/>
            <person name="Magbanua Z."/>
            <person name="Pechanova O."/>
            <person name="Grover C."/>
            <person name="Miller E."/>
            <person name="Thrash A."/>
            <person name="Ezzel L."/>
            <person name="Alam S."/>
            <person name="Benzie J."/>
            <person name="Hamilton M."/>
            <person name="Karsi A."/>
            <person name="Lawrence M.L."/>
            <person name="Peterson D.G."/>
        </authorList>
    </citation>
    <scope>NUCLEOTIDE SEQUENCE [LARGE SCALE GENOMIC DNA]</scope>
    <source>
        <strain evidence="12">BAU-BD-2019</strain>
        <tissue evidence="11">Blood</tissue>
    </source>
</reference>
<evidence type="ECO:0000256" key="5">
    <source>
        <dbReference type="ARBA" id="ARBA00022982"/>
    </source>
</evidence>
<evidence type="ECO:0000256" key="6">
    <source>
        <dbReference type="ARBA" id="ARBA00022989"/>
    </source>
</evidence>
<dbReference type="PANTHER" id="PTHR14815:SF2">
    <property type="entry name" value="DDB1- AND CUL4-ASSOCIATED FACTOR 17"/>
    <property type="match status" value="1"/>
</dbReference>
<dbReference type="InterPro" id="IPR006593">
    <property type="entry name" value="Cyt_b561/ferric_Rdtase_TM"/>
</dbReference>
<evidence type="ECO:0000256" key="8">
    <source>
        <dbReference type="SAM" id="MobiDB-lite"/>
    </source>
</evidence>
<evidence type="ECO:0000313" key="11">
    <source>
        <dbReference type="EMBL" id="KAI2660360.1"/>
    </source>
</evidence>
<comment type="subcellular location">
    <subcellularLocation>
        <location evidence="2">Membrane</location>
    </subcellularLocation>
</comment>
<dbReference type="Gene3D" id="1.20.120.1770">
    <property type="match status" value="1"/>
</dbReference>
<dbReference type="CDD" id="cd08765">
    <property type="entry name" value="Cyt_b561_CYBRD1"/>
    <property type="match status" value="1"/>
</dbReference>
<accession>A0ABQ8MCK6</accession>
<keyword evidence="6 9" id="KW-1133">Transmembrane helix</keyword>
<feature type="transmembrane region" description="Helical" evidence="9">
    <location>
        <begin position="628"/>
        <end position="649"/>
    </location>
</feature>
<comment type="cofactor">
    <cofactor evidence="1">
        <name>heme b</name>
        <dbReference type="ChEBI" id="CHEBI:60344"/>
    </cofactor>
</comment>
<dbReference type="PANTHER" id="PTHR14815">
    <property type="entry name" value="DDB1- AND CUL4-ASSOCIATED FACTOR 17"/>
    <property type="match status" value="1"/>
</dbReference>
<proteinExistence type="predicted"/>
<evidence type="ECO:0000256" key="7">
    <source>
        <dbReference type="ARBA" id="ARBA00023136"/>
    </source>
</evidence>
<feature type="compositionally biased region" description="Polar residues" evidence="8">
    <location>
        <begin position="663"/>
        <end position="672"/>
    </location>
</feature>
<feature type="domain" description="Cytochrome b561" evidence="10">
    <location>
        <begin position="445"/>
        <end position="650"/>
    </location>
</feature>
<evidence type="ECO:0000256" key="1">
    <source>
        <dbReference type="ARBA" id="ARBA00001970"/>
    </source>
</evidence>
<dbReference type="PROSITE" id="PS50939">
    <property type="entry name" value="CYTOCHROME_B561"/>
    <property type="match status" value="1"/>
</dbReference>
<protein>
    <submittedName>
        <fullName evidence="11">DDB1- and CUL4-associated factor 17</fullName>
    </submittedName>
</protein>
<name>A0ABQ8MCK6_LABRO</name>
<dbReference type="Proteomes" id="UP000830375">
    <property type="component" value="Unassembled WGS sequence"/>
</dbReference>
<keyword evidence="4 9" id="KW-0812">Transmembrane</keyword>
<evidence type="ECO:0000259" key="10">
    <source>
        <dbReference type="PROSITE" id="PS50939"/>
    </source>
</evidence>
<comment type="caution">
    <text evidence="11">The sequence shown here is derived from an EMBL/GenBank/DDBJ whole genome shotgun (WGS) entry which is preliminary data.</text>
</comment>
<organism evidence="11 12">
    <name type="scientific">Labeo rohita</name>
    <name type="common">Indian major carp</name>
    <name type="synonym">Cyprinus rohita</name>
    <dbReference type="NCBI Taxonomy" id="84645"/>
    <lineage>
        <taxon>Eukaryota</taxon>
        <taxon>Metazoa</taxon>
        <taxon>Chordata</taxon>
        <taxon>Craniata</taxon>
        <taxon>Vertebrata</taxon>
        <taxon>Euteleostomi</taxon>
        <taxon>Actinopterygii</taxon>
        <taxon>Neopterygii</taxon>
        <taxon>Teleostei</taxon>
        <taxon>Ostariophysi</taxon>
        <taxon>Cypriniformes</taxon>
        <taxon>Cyprinidae</taxon>
        <taxon>Labeoninae</taxon>
        <taxon>Labeonini</taxon>
        <taxon>Labeo</taxon>
    </lineage>
</organism>
<evidence type="ECO:0000256" key="3">
    <source>
        <dbReference type="ARBA" id="ARBA00022448"/>
    </source>
</evidence>
<evidence type="ECO:0000313" key="12">
    <source>
        <dbReference type="Proteomes" id="UP000830375"/>
    </source>
</evidence>
<sequence length="704" mass="78519">MCALPSPRAQRPPACTRTTKNSCDLLTSRANGSCSNDIGRLLGANLKILRNIILQVQNSQRFGARLPSPSSPMKADGYTLIITAPKTEKIEDALLCQCPLDKVLPNASDQKSCLLALTANNWLYRLSVDTGKTLERVYLSSHFKFRSLGWDSSQETFYVKSIQSKQTTLERQAGVDNNILMRVAVFQVFPLELVGMLEINKKVFGKTAVDVLLSQGVLAVSHSSKHVRLYSFEYIVKKFRNEELALGQQCELKGIVGEAPYGIPVNIDIHECPPVLFEMSYFENGVQIGGHPWHYIYTPNHKRHRGTHHICSITDGALTGSFFHPDDSGRIVHAGPSTINVLKIMAETGCDWKYEIVTDFSITAARDNSAPQVVVTSSGRAVKRRFQLLDDDPAQQTYSHEVYFDRDTIIHTVQEKNNMFCCHSDEFALDLRMESYTQFLIFFILALAVGFVSIAFVLTWVLHYKEGLGWDGGEAEFNWHPLLMVIGFIFLQGIAILVYRLPWTWRCSKQMMKLIHAGLHILAFILAVISVVAVFDFHNAKNIPNMYSLHSWIGLAAVILYPAQIVMGIAVYLIPATPVYVRAALMPVHIYSGLFVFTSVIATALMGITEKLIFGLKNPGYKDSPPEAVLVNVLGLLIAAFGGLGLWIATRPSWKRPREEIAQTVSNNSTSPEDIKVGTVMTTRTDQESSLETRRRNGKAEESG</sequence>
<feature type="transmembrane region" description="Helical" evidence="9">
    <location>
        <begin position="482"/>
        <end position="502"/>
    </location>
</feature>